<dbReference type="InterPro" id="IPR006600">
    <property type="entry name" value="HTH_CenpB_DNA-bd_dom"/>
</dbReference>
<evidence type="ECO:0000259" key="4">
    <source>
        <dbReference type="PROSITE" id="PS51253"/>
    </source>
</evidence>
<keyword evidence="3" id="KW-0539">Nucleus</keyword>
<dbReference type="Pfam" id="PF03221">
    <property type="entry name" value="HTH_Tnp_Tc5"/>
    <property type="match status" value="1"/>
</dbReference>
<dbReference type="Pfam" id="PF05225">
    <property type="entry name" value="HTH_psq"/>
    <property type="match status" value="1"/>
</dbReference>
<feature type="domain" description="HTH CENPB-type" evidence="4">
    <location>
        <begin position="59"/>
        <end position="136"/>
    </location>
</feature>
<dbReference type="PROSITE" id="PS51253">
    <property type="entry name" value="HTH_CENPB"/>
    <property type="match status" value="1"/>
</dbReference>
<dbReference type="GO" id="GO:0005634">
    <property type="term" value="C:nucleus"/>
    <property type="evidence" value="ECO:0007669"/>
    <property type="project" value="UniProtKB-SubCell"/>
</dbReference>
<gene>
    <name evidence="5" type="ORF">DBV15_11545</name>
</gene>
<dbReference type="InterPro" id="IPR007889">
    <property type="entry name" value="HTH_Psq"/>
</dbReference>
<dbReference type="STRING" id="300112.A0A4S2L5I5"/>
<name>A0A4S2L5I5_9HYME</name>
<keyword evidence="6" id="KW-1185">Reference proteome</keyword>
<dbReference type="Proteomes" id="UP000310200">
    <property type="component" value="Unassembled WGS sequence"/>
</dbReference>
<evidence type="ECO:0000256" key="2">
    <source>
        <dbReference type="ARBA" id="ARBA00023125"/>
    </source>
</evidence>
<evidence type="ECO:0000256" key="1">
    <source>
        <dbReference type="ARBA" id="ARBA00004123"/>
    </source>
</evidence>
<dbReference type="Gene3D" id="1.10.10.60">
    <property type="entry name" value="Homeodomain-like"/>
    <property type="match status" value="1"/>
</dbReference>
<dbReference type="InterPro" id="IPR009057">
    <property type="entry name" value="Homeodomain-like_sf"/>
</dbReference>
<comment type="subcellular location">
    <subcellularLocation>
        <location evidence="1">Nucleus</location>
    </subcellularLocation>
</comment>
<dbReference type="EMBL" id="QBLH01000073">
    <property type="protein sequence ID" value="TGZ58043.1"/>
    <property type="molecule type" value="Genomic_DNA"/>
</dbReference>
<dbReference type="AlphaFoldDB" id="A0A4S2L5I5"/>
<keyword evidence="2" id="KW-0238">DNA-binding</keyword>
<evidence type="ECO:0000256" key="3">
    <source>
        <dbReference type="ARBA" id="ARBA00023242"/>
    </source>
</evidence>
<evidence type="ECO:0000313" key="5">
    <source>
        <dbReference type="EMBL" id="TGZ58043.1"/>
    </source>
</evidence>
<sequence>MPNKNGNREHTRGKWSQEQLTAALEAIKNGTSIRQASIENGIPRKTLERRFKSANATKGGMGPTCSLGMKNEERLVHHIKMMQKHGFLLTRDDLRTLAYNFANQLEIKHRFNNVTQKAGYEWLYSFLSRHPDVSVRK</sequence>
<accession>A0A4S2L5I5</accession>
<dbReference type="SUPFAM" id="SSF46689">
    <property type="entry name" value="Homeodomain-like"/>
    <property type="match status" value="2"/>
</dbReference>
<protein>
    <submittedName>
        <fullName evidence="5">Trans-2,3-enoyl-CoA reductase</fullName>
    </submittedName>
</protein>
<proteinExistence type="predicted"/>
<organism evidence="5 6">
    <name type="scientific">Temnothorax longispinosus</name>
    <dbReference type="NCBI Taxonomy" id="300112"/>
    <lineage>
        <taxon>Eukaryota</taxon>
        <taxon>Metazoa</taxon>
        <taxon>Ecdysozoa</taxon>
        <taxon>Arthropoda</taxon>
        <taxon>Hexapoda</taxon>
        <taxon>Insecta</taxon>
        <taxon>Pterygota</taxon>
        <taxon>Neoptera</taxon>
        <taxon>Endopterygota</taxon>
        <taxon>Hymenoptera</taxon>
        <taxon>Apocrita</taxon>
        <taxon>Aculeata</taxon>
        <taxon>Formicoidea</taxon>
        <taxon>Formicidae</taxon>
        <taxon>Myrmicinae</taxon>
        <taxon>Temnothorax</taxon>
    </lineage>
</organism>
<comment type="caution">
    <text evidence="5">The sequence shown here is derived from an EMBL/GenBank/DDBJ whole genome shotgun (WGS) entry which is preliminary data.</text>
</comment>
<dbReference type="GO" id="GO:0003677">
    <property type="term" value="F:DNA binding"/>
    <property type="evidence" value="ECO:0007669"/>
    <property type="project" value="UniProtKB-KW"/>
</dbReference>
<reference evidence="5 6" key="1">
    <citation type="journal article" date="2019" name="Philos. Trans. R. Soc. Lond., B, Biol. Sci.">
        <title>Ant behaviour and brain gene expression of defending hosts depend on the ecological success of the intruding social parasite.</title>
        <authorList>
            <person name="Kaur R."/>
            <person name="Stoldt M."/>
            <person name="Jongepier E."/>
            <person name="Feldmeyer B."/>
            <person name="Menzel F."/>
            <person name="Bornberg-Bauer E."/>
            <person name="Foitzik S."/>
        </authorList>
    </citation>
    <scope>NUCLEOTIDE SEQUENCE [LARGE SCALE GENOMIC DNA]</scope>
    <source>
        <tissue evidence="5">Whole body</tissue>
    </source>
</reference>
<evidence type="ECO:0000313" key="6">
    <source>
        <dbReference type="Proteomes" id="UP000310200"/>
    </source>
</evidence>